<reference evidence="7 8" key="1">
    <citation type="submission" date="2007-05" db="EMBL/GenBank/DDBJ databases">
        <title>Complete sequence of Geobacter uraniireducens Rf4.</title>
        <authorList>
            <consortium name="US DOE Joint Genome Institute"/>
            <person name="Copeland A."/>
            <person name="Lucas S."/>
            <person name="Lapidus A."/>
            <person name="Barry K."/>
            <person name="Detter J.C."/>
            <person name="Glavina del Rio T."/>
            <person name="Hammon N."/>
            <person name="Israni S."/>
            <person name="Dalin E."/>
            <person name="Tice H."/>
            <person name="Pitluck S."/>
            <person name="Chertkov O."/>
            <person name="Brettin T."/>
            <person name="Bruce D."/>
            <person name="Han C."/>
            <person name="Schmutz J."/>
            <person name="Larimer F."/>
            <person name="Land M."/>
            <person name="Hauser L."/>
            <person name="Kyrpides N."/>
            <person name="Mikhailova N."/>
            <person name="Shelobolina E."/>
            <person name="Aklujkar M."/>
            <person name="Lovley D."/>
            <person name="Richardson P."/>
        </authorList>
    </citation>
    <scope>NUCLEOTIDE SEQUENCE [LARGE SCALE GENOMIC DNA]</scope>
    <source>
        <strain evidence="8">ATCC BAA-1134 / JCM 13001 / Rf4</strain>
    </source>
</reference>
<dbReference type="AlphaFoldDB" id="A5G3D4"/>
<evidence type="ECO:0000256" key="1">
    <source>
        <dbReference type="ARBA" id="ARBA00022645"/>
    </source>
</evidence>
<feature type="region of interest" description="Disordered" evidence="6">
    <location>
        <begin position="26"/>
        <end position="49"/>
    </location>
</feature>
<dbReference type="GO" id="GO:0006508">
    <property type="term" value="P:proteolysis"/>
    <property type="evidence" value="ECO:0007669"/>
    <property type="project" value="UniProtKB-KW"/>
</dbReference>
<evidence type="ECO:0000313" key="8">
    <source>
        <dbReference type="Proteomes" id="UP000006695"/>
    </source>
</evidence>
<dbReference type="InterPro" id="IPR029058">
    <property type="entry name" value="AB_hydrolase_fold"/>
</dbReference>
<evidence type="ECO:0000256" key="5">
    <source>
        <dbReference type="ARBA" id="ARBA00023180"/>
    </source>
</evidence>
<keyword evidence="5" id="KW-0325">Glycoprotein</keyword>
<keyword evidence="8" id="KW-1185">Reference proteome</keyword>
<evidence type="ECO:0000256" key="4">
    <source>
        <dbReference type="ARBA" id="ARBA00022801"/>
    </source>
</evidence>
<name>A5G3D4_GEOUR</name>
<feature type="compositionally biased region" description="Basic and acidic residues" evidence="6">
    <location>
        <begin position="33"/>
        <end position="45"/>
    </location>
</feature>
<dbReference type="HOGENOM" id="CLU_032786_0_0_7"/>
<gene>
    <name evidence="7" type="ordered locus">Gura_2114</name>
</gene>
<proteinExistence type="predicted"/>
<protein>
    <submittedName>
        <fullName evidence="7">Peptidase S10, serine carboxypeptidase</fullName>
    </submittedName>
</protein>
<organism evidence="7 8">
    <name type="scientific">Geotalea uraniireducens (strain Rf4)</name>
    <name type="common">Geobacter uraniireducens</name>
    <dbReference type="NCBI Taxonomy" id="351605"/>
    <lineage>
        <taxon>Bacteria</taxon>
        <taxon>Pseudomonadati</taxon>
        <taxon>Thermodesulfobacteriota</taxon>
        <taxon>Desulfuromonadia</taxon>
        <taxon>Geobacterales</taxon>
        <taxon>Geobacteraceae</taxon>
        <taxon>Geotalea</taxon>
    </lineage>
</organism>
<keyword evidence="3" id="KW-0732">Signal</keyword>
<evidence type="ECO:0000256" key="2">
    <source>
        <dbReference type="ARBA" id="ARBA00022670"/>
    </source>
</evidence>
<dbReference type="SUPFAM" id="SSF53474">
    <property type="entry name" value="alpha/beta-Hydrolases"/>
    <property type="match status" value="1"/>
</dbReference>
<dbReference type="InterPro" id="IPR001563">
    <property type="entry name" value="Peptidase_S10"/>
</dbReference>
<keyword evidence="2" id="KW-0645">Protease</keyword>
<dbReference type="PANTHER" id="PTHR11802:SF3">
    <property type="entry name" value="RETINOID-INDUCIBLE SERINE CARBOXYPEPTIDASE"/>
    <property type="match status" value="1"/>
</dbReference>
<dbReference type="KEGG" id="gur:Gura_2114"/>
<dbReference type="GO" id="GO:0004185">
    <property type="term" value="F:serine-type carboxypeptidase activity"/>
    <property type="evidence" value="ECO:0007669"/>
    <property type="project" value="InterPro"/>
</dbReference>
<dbReference type="STRING" id="351605.Gura_2114"/>
<dbReference type="RefSeq" id="WP_011939003.1">
    <property type="nucleotide sequence ID" value="NC_009483.1"/>
</dbReference>
<dbReference type="ESTHER" id="geour-a5g3d4">
    <property type="family name" value="Carboxypeptidase_S10"/>
</dbReference>
<keyword evidence="4" id="KW-0378">Hydrolase</keyword>
<dbReference type="PANTHER" id="PTHR11802">
    <property type="entry name" value="SERINE PROTEASE FAMILY S10 SERINE CARBOXYPEPTIDASE"/>
    <property type="match status" value="1"/>
</dbReference>
<dbReference type="Gene3D" id="3.40.50.1820">
    <property type="entry name" value="alpha/beta hydrolase"/>
    <property type="match status" value="1"/>
</dbReference>
<evidence type="ECO:0000313" key="7">
    <source>
        <dbReference type="EMBL" id="ABQ26302.1"/>
    </source>
</evidence>
<evidence type="ECO:0000256" key="6">
    <source>
        <dbReference type="SAM" id="MobiDB-lite"/>
    </source>
</evidence>
<sequence>MIPSILLAAALITGTPYHASHPVPEAAVASDAAKGEEKQPEKDKNAAVPEKPVVTRHKVVVENREIGYMVTTGHLPVMNDAGESEAQIFFIAYTADNPSPGIRRPLLFIFNGGPGAASVWLHLGAVGPRRVQMLPDGRMPPPPYQLVDNEFTWLDQADLVFIDPVGTGYSRAVKPELTKKFATVQGDIDSVGRFIRLYLARYGRWNSPLFLVGESYGAFRAAGLSDYLFEHGAALNGIILISSVMNMQAISFDQGNDLPYELFLPSYTATAWYHKKLSPDLQGDLDKTLATVENWAATGYLTALGKGDTLSPEERRTVVEKLSAFTGLDKSYIDNRNLRIDNRSFVRDLLRDQRQVVGFMDSRFTAANLDPAAPFGFDPTVATIRAPYTATFNDYVRRELGFKSDLEYFTLGGGIGRWDWEAKNGYADSSENLRNAFAKNPYMKLFVASGCFDLATPHFSTEYTINHLGLTPALRGNITTRRYRAGHMMYLDRTSLSQLKKDVAAFIAGALVER</sequence>
<dbReference type="Pfam" id="PF00450">
    <property type="entry name" value="Peptidase_S10"/>
    <property type="match status" value="1"/>
</dbReference>
<dbReference type="Proteomes" id="UP000006695">
    <property type="component" value="Chromosome"/>
</dbReference>
<accession>A5G3D4</accession>
<dbReference type="EMBL" id="CP000698">
    <property type="protein sequence ID" value="ABQ26302.1"/>
    <property type="molecule type" value="Genomic_DNA"/>
</dbReference>
<keyword evidence="1 7" id="KW-0121">Carboxypeptidase</keyword>
<evidence type="ECO:0000256" key="3">
    <source>
        <dbReference type="ARBA" id="ARBA00022729"/>
    </source>
</evidence>